<dbReference type="Proteomes" id="UP000051139">
    <property type="component" value="Unassembled WGS sequence"/>
</dbReference>
<dbReference type="InterPro" id="IPR018891">
    <property type="entry name" value="AIPR_C"/>
</dbReference>
<comment type="caution">
    <text evidence="2">The sequence shown here is derived from an EMBL/GenBank/DDBJ whole genome shotgun (WGS) entry which is preliminary data.</text>
</comment>
<dbReference type="AlphaFoldDB" id="A0A0R2KW00"/>
<dbReference type="OrthoDB" id="9806213at2"/>
<dbReference type="PATRIC" id="fig|348151.3.peg.973"/>
<feature type="domain" description="Abortive phage infection protein C-terminal" evidence="1">
    <location>
        <begin position="264"/>
        <end position="456"/>
    </location>
</feature>
<evidence type="ECO:0000313" key="3">
    <source>
        <dbReference type="Proteomes" id="UP000051139"/>
    </source>
</evidence>
<keyword evidence="3" id="KW-1185">Reference proteome</keyword>
<protein>
    <recommendedName>
        <fullName evidence="1">Abortive phage infection protein C-terminal domain-containing protein</fullName>
    </recommendedName>
</protein>
<gene>
    <name evidence="2" type="ORF">IV55_GL000948</name>
</gene>
<dbReference type="EMBL" id="JQCB01000020">
    <property type="protein sequence ID" value="KRN93759.1"/>
    <property type="molecule type" value="Genomic_DNA"/>
</dbReference>
<sequence length="607" mass="70161">MHEKSEETGLSNLIYGLAKYLFVNFSIDVFEDEDGLAKILHGICDTAFFNMLSDSEITEKYDDAGIDAIVYIDKYNEIIDPTDIKERISGLYVEKIVLFQSKSKNGQVHETFSSFTVAVSTLLNHKQAPQKLNPILKKFFTLFKDRLLSNTMLYPAVGLIEKGVAPEYEAALERALKMFQTDGILEESNVSVPDSWHDLILDKNLVNFIPDVEPIKEDRLVVADKMEYGYPGTSIQSYVLMVYVKDYLNFLTNPRKENLLEGLFIDNVRDNAGNNSVNKMIKETFLQGPQRFEGDFWWLSNGITIICDSITENSSKTLDLGYPRIVNGQQTSRQLFAAQLDPEFIENNPQFSPWKLMVKLLVLNTDDTSDERKDELDEIKNRVIEGVNSQTAIGRNTIQLNNDFTKTLQTYLRSRDVPREKRVNIEIRSGEYSKNPLFRNTSQRILKVETIIQYMLCSNWFIKGLSIGKIRSSKSVTISKNLAELLNVIQNRVDNRELWVYFVNVIMSFELNWQKELDKNSGKYISGIWYLKFAVFRLMLVNADAKFDLDGMHRLRDQDGLIVFQEGISWMNSIMVDQESEKREWDNFSKTDVFEKLLRESIENRKK</sequence>
<dbReference type="Pfam" id="PF10592">
    <property type="entry name" value="AIPR"/>
    <property type="match status" value="1"/>
</dbReference>
<name>A0A0R2KW00_9LACO</name>
<dbReference type="RefSeq" id="WP_057811589.1">
    <property type="nucleotide sequence ID" value="NZ_JQCB01000020.1"/>
</dbReference>
<dbReference type="STRING" id="348151.IV55_GL000948"/>
<accession>A0A0R2KW00</accession>
<evidence type="ECO:0000259" key="1">
    <source>
        <dbReference type="Pfam" id="PF10592"/>
    </source>
</evidence>
<evidence type="ECO:0000313" key="2">
    <source>
        <dbReference type="EMBL" id="KRN93759.1"/>
    </source>
</evidence>
<reference evidence="2 3" key="1">
    <citation type="journal article" date="2015" name="Genome Announc.">
        <title>Expanding the biotechnology potential of lactobacilli through comparative genomics of 213 strains and associated genera.</title>
        <authorList>
            <person name="Sun Z."/>
            <person name="Harris H.M."/>
            <person name="McCann A."/>
            <person name="Guo C."/>
            <person name="Argimon S."/>
            <person name="Zhang W."/>
            <person name="Yang X."/>
            <person name="Jeffery I.B."/>
            <person name="Cooney J.C."/>
            <person name="Kagawa T.F."/>
            <person name="Liu W."/>
            <person name="Song Y."/>
            <person name="Salvetti E."/>
            <person name="Wrobel A."/>
            <person name="Rasinkangas P."/>
            <person name="Parkhill J."/>
            <person name="Rea M.C."/>
            <person name="O'Sullivan O."/>
            <person name="Ritari J."/>
            <person name="Douillard F.P."/>
            <person name="Paul Ross R."/>
            <person name="Yang R."/>
            <person name="Briner A.E."/>
            <person name="Felis G.E."/>
            <person name="de Vos W.M."/>
            <person name="Barrangou R."/>
            <person name="Klaenhammer T.R."/>
            <person name="Caufield P.W."/>
            <person name="Cui Y."/>
            <person name="Zhang H."/>
            <person name="O'Toole P.W."/>
        </authorList>
    </citation>
    <scope>NUCLEOTIDE SEQUENCE [LARGE SCALE GENOMIC DNA]</scope>
    <source>
        <strain evidence="2 3">DSM 22696</strain>
    </source>
</reference>
<organism evidence="2 3">
    <name type="scientific">Furfurilactobacillus siliginis</name>
    <dbReference type="NCBI Taxonomy" id="348151"/>
    <lineage>
        <taxon>Bacteria</taxon>
        <taxon>Bacillati</taxon>
        <taxon>Bacillota</taxon>
        <taxon>Bacilli</taxon>
        <taxon>Lactobacillales</taxon>
        <taxon>Lactobacillaceae</taxon>
        <taxon>Furfurilactobacillus</taxon>
    </lineage>
</organism>
<proteinExistence type="predicted"/>